<dbReference type="InterPro" id="IPR022641">
    <property type="entry name" value="CheR_N"/>
</dbReference>
<dbReference type="EMBL" id="LFVU01000026">
    <property type="protein sequence ID" value="KMT22007.1"/>
    <property type="molecule type" value="Genomic_DNA"/>
</dbReference>
<evidence type="ECO:0000256" key="5">
    <source>
        <dbReference type="ARBA" id="ARBA00022691"/>
    </source>
</evidence>
<evidence type="ECO:0000256" key="4">
    <source>
        <dbReference type="ARBA" id="ARBA00022679"/>
    </source>
</evidence>
<dbReference type="InterPro" id="IPR022642">
    <property type="entry name" value="CheR_C"/>
</dbReference>
<feature type="domain" description="CheR-type methyltransferase" evidence="6">
    <location>
        <begin position="1"/>
        <end position="277"/>
    </location>
</feature>
<keyword evidence="8" id="KW-1185">Reference proteome</keyword>
<dbReference type="OrthoDB" id="9816309at2"/>
<dbReference type="InterPro" id="IPR026024">
    <property type="entry name" value="Chemotaxis_MeTrfase_CheR"/>
</dbReference>
<keyword evidence="3 7" id="KW-0489">Methyltransferase</keyword>
<evidence type="ECO:0000259" key="6">
    <source>
        <dbReference type="PROSITE" id="PS50123"/>
    </source>
</evidence>
<comment type="caution">
    <text evidence="7">The sequence shown here is derived from an EMBL/GenBank/DDBJ whole genome shotgun (WGS) entry which is preliminary data.</text>
</comment>
<dbReference type="PRINTS" id="PR00996">
    <property type="entry name" value="CHERMTFRASE"/>
</dbReference>
<dbReference type="Gene3D" id="1.10.155.10">
    <property type="entry name" value="Chemotaxis receptor methyltransferase CheR, N-terminal domain"/>
    <property type="match status" value="1"/>
</dbReference>
<dbReference type="PROSITE" id="PS50123">
    <property type="entry name" value="CHER"/>
    <property type="match status" value="1"/>
</dbReference>
<dbReference type="Pfam" id="PF03705">
    <property type="entry name" value="CheR_N"/>
    <property type="match status" value="1"/>
</dbReference>
<dbReference type="PIRSF" id="PIRSF000410">
    <property type="entry name" value="CheR"/>
    <property type="match status" value="1"/>
</dbReference>
<evidence type="ECO:0000313" key="7">
    <source>
        <dbReference type="EMBL" id="KMT22007.1"/>
    </source>
</evidence>
<evidence type="ECO:0000256" key="1">
    <source>
        <dbReference type="ARBA" id="ARBA00001541"/>
    </source>
</evidence>
<dbReference type="PANTHER" id="PTHR24422:SF10">
    <property type="entry name" value="CHEMOTAXIS PROTEIN METHYLTRANSFERASE 2"/>
    <property type="match status" value="1"/>
</dbReference>
<evidence type="ECO:0000256" key="3">
    <source>
        <dbReference type="ARBA" id="ARBA00022603"/>
    </source>
</evidence>
<dbReference type="PANTHER" id="PTHR24422">
    <property type="entry name" value="CHEMOTAXIS PROTEIN METHYLTRANSFERASE"/>
    <property type="match status" value="1"/>
</dbReference>
<evidence type="ECO:0000313" key="8">
    <source>
        <dbReference type="Proteomes" id="UP000036756"/>
    </source>
</evidence>
<protein>
    <recommendedName>
        <fullName evidence="2">protein-glutamate O-methyltransferase</fullName>
        <ecNumber evidence="2">2.1.1.80</ecNumber>
    </recommendedName>
</protein>
<keyword evidence="5" id="KW-0949">S-adenosyl-L-methionine</keyword>
<dbReference type="EC" id="2.1.1.80" evidence="2"/>
<dbReference type="InterPro" id="IPR000780">
    <property type="entry name" value="CheR_MeTrfase"/>
</dbReference>
<dbReference type="GO" id="GO:0032259">
    <property type="term" value="P:methylation"/>
    <property type="evidence" value="ECO:0007669"/>
    <property type="project" value="UniProtKB-KW"/>
</dbReference>
<dbReference type="GO" id="GO:0008983">
    <property type="term" value="F:protein-glutamate O-methyltransferase activity"/>
    <property type="evidence" value="ECO:0007669"/>
    <property type="project" value="UniProtKB-EC"/>
</dbReference>
<dbReference type="STRING" id="1121307.CLCY_3c02780"/>
<dbReference type="Proteomes" id="UP000036756">
    <property type="component" value="Unassembled WGS sequence"/>
</dbReference>
<accession>A0A0J8D826</accession>
<dbReference type="InterPro" id="IPR029063">
    <property type="entry name" value="SAM-dependent_MTases_sf"/>
</dbReference>
<dbReference type="SUPFAM" id="SSF47757">
    <property type="entry name" value="Chemotaxis receptor methyltransferase CheR, N-terminal domain"/>
    <property type="match status" value="1"/>
</dbReference>
<comment type="catalytic activity">
    <reaction evidence="1">
        <text>L-glutamyl-[protein] + S-adenosyl-L-methionine = [protein]-L-glutamate 5-O-methyl ester + S-adenosyl-L-homocysteine</text>
        <dbReference type="Rhea" id="RHEA:24452"/>
        <dbReference type="Rhea" id="RHEA-COMP:10208"/>
        <dbReference type="Rhea" id="RHEA-COMP:10311"/>
        <dbReference type="ChEBI" id="CHEBI:29973"/>
        <dbReference type="ChEBI" id="CHEBI:57856"/>
        <dbReference type="ChEBI" id="CHEBI:59789"/>
        <dbReference type="ChEBI" id="CHEBI:82795"/>
        <dbReference type="EC" id="2.1.1.80"/>
    </reaction>
</comment>
<sequence>MKLDDVLYKKYTDLIYSKTGLSYELNKKYFVEKRIENCMEDINISDFLEYYHFIRFSPNEKEFYKLINELTVNETYFFRDFPQLRNFAEDVLPIIVKEKERKKDYSIKIWSAACATGEEAYTLAIILLEMLDKPEVWDIKIIASDINNKVLDAAKKGIYDDRAMREMPQEYLVKYFTVKGDRYHIDLKVKKYVEFKRLNLFNSDEIFKIGNCDFIFCRNVLIYFSTESRKKVVEALYHSLSPGGFIFLGHSESIARISSSYKAQKIGDTIVYSKQLHK</sequence>
<name>A0A0J8D826_CLOCY</name>
<dbReference type="RefSeq" id="WP_048570640.1">
    <property type="nucleotide sequence ID" value="NZ_LFVU01000026.1"/>
</dbReference>
<dbReference type="Pfam" id="PF01739">
    <property type="entry name" value="CheR"/>
    <property type="match status" value="1"/>
</dbReference>
<proteinExistence type="predicted"/>
<dbReference type="PATRIC" id="fig|1121307.3.peg.1632"/>
<reference evidence="7 8" key="1">
    <citation type="submission" date="2015-06" db="EMBL/GenBank/DDBJ databases">
        <title>Draft genome sequence of the purine-degrading Clostridium cylindrosporum HC-1 (DSM 605).</title>
        <authorList>
            <person name="Poehlein A."/>
            <person name="Schiel-Bengelsdorf B."/>
            <person name="Bengelsdorf F."/>
            <person name="Daniel R."/>
            <person name="Duerre P."/>
        </authorList>
    </citation>
    <scope>NUCLEOTIDE SEQUENCE [LARGE SCALE GENOMIC DNA]</scope>
    <source>
        <strain evidence="7 8">DSM 605</strain>
    </source>
</reference>
<dbReference type="InterPro" id="IPR036804">
    <property type="entry name" value="CheR_N_sf"/>
</dbReference>
<dbReference type="SMART" id="SM00138">
    <property type="entry name" value="MeTrc"/>
    <property type="match status" value="1"/>
</dbReference>
<dbReference type="InterPro" id="IPR050903">
    <property type="entry name" value="Bact_Chemotaxis_MeTrfase"/>
</dbReference>
<evidence type="ECO:0000256" key="2">
    <source>
        <dbReference type="ARBA" id="ARBA00012534"/>
    </source>
</evidence>
<gene>
    <name evidence="7" type="primary">cheR2</name>
    <name evidence="7" type="ORF">CLCY_3c02780</name>
</gene>
<dbReference type="Gene3D" id="3.40.50.150">
    <property type="entry name" value="Vaccinia Virus protein VP39"/>
    <property type="match status" value="1"/>
</dbReference>
<organism evidence="7 8">
    <name type="scientific">Clostridium cylindrosporum DSM 605</name>
    <dbReference type="NCBI Taxonomy" id="1121307"/>
    <lineage>
        <taxon>Bacteria</taxon>
        <taxon>Bacillati</taxon>
        <taxon>Bacillota</taxon>
        <taxon>Clostridia</taxon>
        <taxon>Eubacteriales</taxon>
        <taxon>Clostridiaceae</taxon>
        <taxon>Clostridium</taxon>
    </lineage>
</organism>
<dbReference type="SUPFAM" id="SSF53335">
    <property type="entry name" value="S-adenosyl-L-methionine-dependent methyltransferases"/>
    <property type="match status" value="1"/>
</dbReference>
<keyword evidence="4 7" id="KW-0808">Transferase</keyword>
<dbReference type="AlphaFoldDB" id="A0A0J8D826"/>